<dbReference type="InterPro" id="IPR002860">
    <property type="entry name" value="BNR_rpt"/>
</dbReference>
<sequence>MRFLFGLMCLFTFLSNAQLSSEDGFVMFKFKMNDRNIDGRVRDWSYLNLKNVTTGKKHTIYPEKHYAFNKTQLFAGELPAGDYEMLEISAYIHPQTHTIAIPKGSMSFQVKPQQLTYLGNIIEMPISASYSFFKGYNEKIIFGIDTPQPDEASIVVNGLFPEKKSLLEKPFIGWLENEGTAKKQKVFNLIKKYIPEGWLAPYELSNGQLVFATLLGSIRLVDIEKREGTLIQTGLNDPITSFVELKNGTWLAGSEFGELIYSTNQGEEWQSPKHQLPFGTVSGIYQYTNEDIYVVVSNSDRVKLLKGSLDEEWEVLLDEEAIILPHSSDLLTSFKHSHLVKNQLFLLMKDNLLVYDMDTGKAEKALLPGKGKKKVVTLFQVSTAGKVRVVRTNRSSFLKGFYATDDLGKNWEELETQITRRTIGWFYDENKGLRMLFKPFAKNFYIESTVDDGITWNEEEVSIDKSWTMGGAFPDNFFKLNKNDYLMLYNDYKLSMISKDGGKTWEQLTITEKQP</sequence>
<accession>A0A4Q7P0S0</accession>
<gene>
    <name evidence="2" type="ORF">EV197_1974</name>
</gene>
<dbReference type="CDD" id="cd15482">
    <property type="entry name" value="Sialidase_non-viral"/>
    <property type="match status" value="1"/>
</dbReference>
<keyword evidence="3" id="KW-1185">Reference proteome</keyword>
<dbReference type="SUPFAM" id="SSF110296">
    <property type="entry name" value="Oligoxyloglucan reducing end-specific cellobiohydrolase"/>
    <property type="match status" value="1"/>
</dbReference>
<evidence type="ECO:0000256" key="1">
    <source>
        <dbReference type="SAM" id="SignalP"/>
    </source>
</evidence>
<organism evidence="2 3">
    <name type="scientific">Aquimarina brevivitae</name>
    <dbReference type="NCBI Taxonomy" id="323412"/>
    <lineage>
        <taxon>Bacteria</taxon>
        <taxon>Pseudomonadati</taxon>
        <taxon>Bacteroidota</taxon>
        <taxon>Flavobacteriia</taxon>
        <taxon>Flavobacteriales</taxon>
        <taxon>Flavobacteriaceae</taxon>
        <taxon>Aquimarina</taxon>
    </lineage>
</organism>
<feature type="chain" id="PRO_5020643504" evidence="1">
    <location>
        <begin position="18"/>
        <end position="515"/>
    </location>
</feature>
<feature type="signal peptide" evidence="1">
    <location>
        <begin position="1"/>
        <end position="17"/>
    </location>
</feature>
<dbReference type="InterPro" id="IPR015943">
    <property type="entry name" value="WD40/YVTN_repeat-like_dom_sf"/>
</dbReference>
<dbReference type="AlphaFoldDB" id="A0A4Q7P0S0"/>
<evidence type="ECO:0000313" key="3">
    <source>
        <dbReference type="Proteomes" id="UP000292262"/>
    </source>
</evidence>
<reference evidence="2 3" key="1">
    <citation type="submission" date="2019-02" db="EMBL/GenBank/DDBJ databases">
        <title>Genomic Encyclopedia of Type Strains, Phase IV (KMG-IV): sequencing the most valuable type-strain genomes for metagenomic binning, comparative biology and taxonomic classification.</title>
        <authorList>
            <person name="Goeker M."/>
        </authorList>
    </citation>
    <scope>NUCLEOTIDE SEQUENCE [LARGE SCALE GENOMIC DNA]</scope>
    <source>
        <strain evidence="2 3">DSM 17196</strain>
    </source>
</reference>
<dbReference type="Pfam" id="PF02012">
    <property type="entry name" value="BNR"/>
    <property type="match status" value="1"/>
</dbReference>
<evidence type="ECO:0000313" key="2">
    <source>
        <dbReference type="EMBL" id="RZS93396.1"/>
    </source>
</evidence>
<name>A0A4Q7P0S0_9FLAO</name>
<dbReference type="Proteomes" id="UP000292262">
    <property type="component" value="Unassembled WGS sequence"/>
</dbReference>
<comment type="caution">
    <text evidence="2">The sequence shown here is derived from an EMBL/GenBank/DDBJ whole genome shotgun (WGS) entry which is preliminary data.</text>
</comment>
<dbReference type="EMBL" id="SGXE01000002">
    <property type="protein sequence ID" value="RZS93396.1"/>
    <property type="molecule type" value="Genomic_DNA"/>
</dbReference>
<protein>
    <submittedName>
        <fullName evidence="2">BNR/Asp-box repeat protein</fullName>
    </submittedName>
</protein>
<dbReference type="Gene3D" id="2.130.10.10">
    <property type="entry name" value="YVTN repeat-like/Quinoprotein amine dehydrogenase"/>
    <property type="match status" value="1"/>
</dbReference>
<keyword evidence="1" id="KW-0732">Signal</keyword>
<proteinExistence type="predicted"/>